<gene>
    <name evidence="2" type="ORF">GOB81_02355</name>
</gene>
<dbReference type="EMBL" id="WOSY01000002">
    <property type="protein sequence ID" value="NHN87475.1"/>
    <property type="molecule type" value="Genomic_DNA"/>
</dbReference>
<feature type="domain" description="Amidase" evidence="1">
    <location>
        <begin position="21"/>
        <end position="430"/>
    </location>
</feature>
<sequence length="455" mass="47558">MTQTAVALANTVRFGLRSAKEVVENTLNILQTRDQTYHCVTKLLADRALRMAETLDARIADGTPVGALAGVPFGVKDLFDIEGLVTTAGSVVLKNNPPAKHDAVVVQRLIAAGAIPVATLNMDEFAYGFSTENAHYGTTRNPRNPDCLAGGSSGGSAAAVAAGMLPFALGSDTNGSIRVPASLCGVWGLRPTQGLLPLTGVYPFVPSLDTVGPLAGTVTDLQRIFEAMQGHSLDEVDDVRGLRIAQLAGWFAQDVEPSILDGIDRIRAFFGKARQVELAEASRLRAAAFVISASEGGALHLPRLRARPMDYDPATRDRLMAGAILPASAFVQAHRLRSWFRNGLHDLFREVDVLIAPATVGAAPRIDQSTITIGGKKVSARANLGLFTQPLSLGGMPILSMPLPPVTTGPGAGMPLGLQLIAAPGRENVLFAVGKALAHAGLAGYPVMGATGDAG</sequence>
<dbReference type="Pfam" id="PF01425">
    <property type="entry name" value="Amidase"/>
    <property type="match status" value="1"/>
</dbReference>
<dbReference type="Gene3D" id="3.90.1300.10">
    <property type="entry name" value="Amidase signature (AS) domain"/>
    <property type="match status" value="1"/>
</dbReference>
<dbReference type="Proteomes" id="UP000631653">
    <property type="component" value="Unassembled WGS sequence"/>
</dbReference>
<evidence type="ECO:0000259" key="1">
    <source>
        <dbReference type="Pfam" id="PF01425"/>
    </source>
</evidence>
<evidence type="ECO:0000313" key="3">
    <source>
        <dbReference type="Proteomes" id="UP000631653"/>
    </source>
</evidence>
<keyword evidence="3" id="KW-1185">Reference proteome</keyword>
<accession>A0ABX0JYE4</accession>
<dbReference type="NCBIfam" id="NF006631">
    <property type="entry name" value="PRK09201.1"/>
    <property type="match status" value="1"/>
</dbReference>
<dbReference type="InterPro" id="IPR000120">
    <property type="entry name" value="Amidase"/>
</dbReference>
<dbReference type="RefSeq" id="WP_173568781.1">
    <property type="nucleotide sequence ID" value="NZ_WOSY01000002.1"/>
</dbReference>
<reference evidence="2 3" key="1">
    <citation type="journal article" date="2020" name="Int. J. Syst. Evol. Microbiol.">
        <title>Novel acetic acid bacteria from cider fermentations: Acetobacter conturbans sp. nov. and Acetobacter fallax sp. nov.</title>
        <authorList>
            <person name="Sombolestani A.S."/>
            <person name="Cleenwerck I."/>
            <person name="Cnockaert M."/>
            <person name="Borremans W."/>
            <person name="Wieme A.D."/>
            <person name="De Vuyst L."/>
            <person name="Vandamme P."/>
        </authorList>
    </citation>
    <scope>NUCLEOTIDE SEQUENCE [LARGE SCALE GENOMIC DNA]</scope>
    <source>
        <strain evidence="2 3">LMG 1627</strain>
    </source>
</reference>
<evidence type="ECO:0000313" key="2">
    <source>
        <dbReference type="EMBL" id="NHN87475.1"/>
    </source>
</evidence>
<dbReference type="InterPro" id="IPR014087">
    <property type="entry name" value="Carboxybiuret_hydro_AtzE"/>
</dbReference>
<dbReference type="InterPro" id="IPR023631">
    <property type="entry name" value="Amidase_dom"/>
</dbReference>
<organism evidence="2 3">
    <name type="scientific">Acetobacter conturbans</name>
    <dbReference type="NCBI Taxonomy" id="1737472"/>
    <lineage>
        <taxon>Bacteria</taxon>
        <taxon>Pseudomonadati</taxon>
        <taxon>Pseudomonadota</taxon>
        <taxon>Alphaproteobacteria</taxon>
        <taxon>Acetobacterales</taxon>
        <taxon>Acetobacteraceae</taxon>
        <taxon>Acetobacter</taxon>
    </lineage>
</organism>
<dbReference type="PANTHER" id="PTHR11895">
    <property type="entry name" value="TRANSAMIDASE"/>
    <property type="match status" value="1"/>
</dbReference>
<dbReference type="InterPro" id="IPR036928">
    <property type="entry name" value="AS_sf"/>
</dbReference>
<dbReference type="PANTHER" id="PTHR11895:SF172">
    <property type="entry name" value="GLUTAMYL-TRNA(GLN) AMIDOTRANSFERASE"/>
    <property type="match status" value="1"/>
</dbReference>
<comment type="caution">
    <text evidence="2">The sequence shown here is derived from an EMBL/GenBank/DDBJ whole genome shotgun (WGS) entry which is preliminary data.</text>
</comment>
<name>A0ABX0JYE4_9PROT</name>
<proteinExistence type="predicted"/>
<dbReference type="NCBIfam" id="TIGR02715">
    <property type="entry name" value="amido_AtzE"/>
    <property type="match status" value="1"/>
</dbReference>
<protein>
    <submittedName>
        <fullName evidence="2">AtzE family amidohydrolase</fullName>
    </submittedName>
</protein>
<dbReference type="SUPFAM" id="SSF75304">
    <property type="entry name" value="Amidase signature (AS) enzymes"/>
    <property type="match status" value="1"/>
</dbReference>